<feature type="domain" description="LysM" evidence="2">
    <location>
        <begin position="524"/>
        <end position="568"/>
    </location>
</feature>
<feature type="compositionally biased region" description="Polar residues" evidence="1">
    <location>
        <begin position="398"/>
        <end position="421"/>
    </location>
</feature>
<accession>A0A8J3D4X1</accession>
<reference evidence="3 4" key="1">
    <citation type="journal article" date="2014" name="Int. J. Syst. Evol. Microbiol.">
        <title>Complete genome sequence of Corynebacterium casei LMG S-19264T (=DSM 44701T), isolated from a smear-ripened cheese.</title>
        <authorList>
            <consortium name="US DOE Joint Genome Institute (JGI-PGF)"/>
            <person name="Walter F."/>
            <person name="Albersmeier A."/>
            <person name="Kalinowski J."/>
            <person name="Ruckert C."/>
        </authorList>
    </citation>
    <scope>NUCLEOTIDE SEQUENCE [LARGE SCALE GENOMIC DNA]</scope>
    <source>
        <strain evidence="3 4">KCTC 12866</strain>
    </source>
</reference>
<dbReference type="Proteomes" id="UP000598271">
    <property type="component" value="Unassembled WGS sequence"/>
</dbReference>
<dbReference type="PANTHER" id="PTHR33734">
    <property type="entry name" value="LYSM DOMAIN-CONTAINING GPI-ANCHORED PROTEIN 2"/>
    <property type="match status" value="1"/>
</dbReference>
<dbReference type="InterPro" id="IPR023346">
    <property type="entry name" value="Lysozyme-like_dom_sf"/>
</dbReference>
<name>A0A8J3D4X1_9BACT</name>
<dbReference type="InterPro" id="IPR008258">
    <property type="entry name" value="Transglycosylase_SLT_dom_1"/>
</dbReference>
<dbReference type="EMBL" id="BMXF01000001">
    <property type="protein sequence ID" value="GHB60324.1"/>
    <property type="molecule type" value="Genomic_DNA"/>
</dbReference>
<comment type="caution">
    <text evidence="3">The sequence shown here is derived from an EMBL/GenBank/DDBJ whole genome shotgun (WGS) entry which is preliminary data.</text>
</comment>
<evidence type="ECO:0000313" key="3">
    <source>
        <dbReference type="EMBL" id="GHB60324.1"/>
    </source>
</evidence>
<dbReference type="SMART" id="SM00257">
    <property type="entry name" value="LysM"/>
    <property type="match status" value="3"/>
</dbReference>
<dbReference type="InterPro" id="IPR036779">
    <property type="entry name" value="LysM_dom_sf"/>
</dbReference>
<dbReference type="Pfam" id="PF01464">
    <property type="entry name" value="SLT"/>
    <property type="match status" value="1"/>
</dbReference>
<organism evidence="3 4">
    <name type="scientific">Persicitalea jodogahamensis</name>
    <dbReference type="NCBI Taxonomy" id="402147"/>
    <lineage>
        <taxon>Bacteria</taxon>
        <taxon>Pseudomonadati</taxon>
        <taxon>Bacteroidota</taxon>
        <taxon>Cytophagia</taxon>
        <taxon>Cytophagales</taxon>
        <taxon>Spirosomataceae</taxon>
        <taxon>Persicitalea</taxon>
    </lineage>
</organism>
<feature type="domain" description="LysM" evidence="2">
    <location>
        <begin position="590"/>
        <end position="633"/>
    </location>
</feature>
<proteinExistence type="predicted"/>
<dbReference type="InterPro" id="IPR018392">
    <property type="entry name" value="LysM"/>
</dbReference>
<evidence type="ECO:0000259" key="2">
    <source>
        <dbReference type="PROSITE" id="PS51782"/>
    </source>
</evidence>
<feature type="domain" description="LysM" evidence="2">
    <location>
        <begin position="317"/>
        <end position="362"/>
    </location>
</feature>
<dbReference type="PANTHER" id="PTHR33734:SF22">
    <property type="entry name" value="MEMBRANE-BOUND LYTIC MUREIN TRANSGLYCOSYLASE D"/>
    <property type="match status" value="1"/>
</dbReference>
<dbReference type="Gene3D" id="3.10.350.10">
    <property type="entry name" value="LysM domain"/>
    <property type="match status" value="3"/>
</dbReference>
<dbReference type="SUPFAM" id="SSF54106">
    <property type="entry name" value="LysM domain"/>
    <property type="match status" value="3"/>
</dbReference>
<dbReference type="Pfam" id="PF01476">
    <property type="entry name" value="LysM"/>
    <property type="match status" value="3"/>
</dbReference>
<evidence type="ECO:0000256" key="1">
    <source>
        <dbReference type="SAM" id="MobiDB-lite"/>
    </source>
</evidence>
<sequence>MWESKVNRTALYSPILEDILAQEGIPLDFKYLAVQESSLMADAVSIVAEVGFWQFKRETAAELGLMVNKQVDERKNIVSSTHAAARLLKRSNSHFNNWFSTLYTYYSGVDVNKSTIPKRWSYAKEVVVNGRMEPYVLSFFAHKIAMEAAQQTSSDTIVLLEYQNSGGRTLESIASELALDLVELRQYNRWLETAKIPDEGYPVLLPVPASRKEAVQQKLSRNTQPSEPANLPVEDIGFPVLRKVSISSKRSNEPTYYEINGLPGAQARLDDGAADLAKAAKISVSSFLKYNDLDAPGPLTPGVVYYLAKKNKAAVIPFHVVRAGETIWSISQLYGVRASQLLKYNRINTINQRLQIGRLMWLMKQRPEDMPVEIISRPFLLDETSTDSSGTIAKIDSSALNSPKNPISSPQSMDIDSNDTASAAPGALTNQVEDLEASRPTYKVPLTVVNEMEEVNALLKDLMSADEEIKMLIVVISKMKEPTSSVAVPEPTPITVIRTAEPNLPSLTQAGGAAAPMDSVESPEYHTVEFGQTYFSIAQLYDVEVKDLLAWNHLTTRNLLEVGQRLIVSPVPDSFRAPVSREVASKDQYLLHKVRPGETLFRISQIYKADMAKIKQLNNMSDNIVILGETMKIPKN</sequence>
<gene>
    <name evidence="3" type="ORF">GCM10007390_12570</name>
</gene>
<dbReference type="SUPFAM" id="SSF53955">
    <property type="entry name" value="Lysozyme-like"/>
    <property type="match status" value="1"/>
</dbReference>
<protein>
    <recommendedName>
        <fullName evidence="2">LysM domain-containing protein</fullName>
    </recommendedName>
</protein>
<feature type="region of interest" description="Disordered" evidence="1">
    <location>
        <begin position="392"/>
        <end position="424"/>
    </location>
</feature>
<dbReference type="AlphaFoldDB" id="A0A8J3D4X1"/>
<dbReference type="CDD" id="cd00118">
    <property type="entry name" value="LysM"/>
    <property type="match status" value="3"/>
</dbReference>
<evidence type="ECO:0000313" key="4">
    <source>
        <dbReference type="Proteomes" id="UP000598271"/>
    </source>
</evidence>
<dbReference type="PROSITE" id="PS51782">
    <property type="entry name" value="LYSM"/>
    <property type="match status" value="3"/>
</dbReference>
<dbReference type="CDD" id="cd16894">
    <property type="entry name" value="MltD-like"/>
    <property type="match status" value="1"/>
</dbReference>
<dbReference type="Gene3D" id="1.10.530.10">
    <property type="match status" value="1"/>
</dbReference>
<keyword evidence="4" id="KW-1185">Reference proteome</keyword>